<dbReference type="OrthoDB" id="3565419at2759"/>
<feature type="compositionally biased region" description="Basic and acidic residues" evidence="1">
    <location>
        <begin position="123"/>
        <end position="143"/>
    </location>
</feature>
<reference evidence="2 3" key="1">
    <citation type="journal article" date="2019" name="Commun. Biol.">
        <title>The bagworm genome reveals a unique fibroin gene that provides high tensile strength.</title>
        <authorList>
            <person name="Kono N."/>
            <person name="Nakamura H."/>
            <person name="Ohtoshi R."/>
            <person name="Tomita M."/>
            <person name="Numata K."/>
            <person name="Arakawa K."/>
        </authorList>
    </citation>
    <scope>NUCLEOTIDE SEQUENCE [LARGE SCALE GENOMIC DNA]</scope>
</reference>
<dbReference type="EMBL" id="BGZK01008272">
    <property type="protein sequence ID" value="GBP07729.1"/>
    <property type="molecule type" value="Genomic_DNA"/>
</dbReference>
<sequence length="208" mass="23780">MYIYFLNRSVSLNPTGLCISCWSALSTFHKFYARIKEAHEFLASSRIKVLNDHGNISNDHCHELNLSTDCKDEISEPNPETEILIEEPILSNVADFENPLIKAETEYAENDSITRRKRGRPAKNTESRSTQREKIPFKRKPDSEIKKLNRTLKSLQSTTEEKIKAKDALESGNESISALDVNDNCSDTDYETNEEKVVQKPVRKTKKS</sequence>
<keyword evidence="3" id="KW-1185">Reference proteome</keyword>
<accession>A0A4C1SZV3</accession>
<protein>
    <recommendedName>
        <fullName evidence="4">ZAD domain-containing protein</fullName>
    </recommendedName>
</protein>
<comment type="caution">
    <text evidence="2">The sequence shown here is derived from an EMBL/GenBank/DDBJ whole genome shotgun (WGS) entry which is preliminary data.</text>
</comment>
<dbReference type="Gene3D" id="3.40.1800.20">
    <property type="match status" value="1"/>
</dbReference>
<gene>
    <name evidence="2" type="ORF">EVAR_74078_1</name>
</gene>
<evidence type="ECO:0000256" key="1">
    <source>
        <dbReference type="SAM" id="MobiDB-lite"/>
    </source>
</evidence>
<name>A0A4C1SZV3_EUMVA</name>
<dbReference type="AlphaFoldDB" id="A0A4C1SZV3"/>
<evidence type="ECO:0000313" key="3">
    <source>
        <dbReference type="Proteomes" id="UP000299102"/>
    </source>
</evidence>
<evidence type="ECO:0008006" key="4">
    <source>
        <dbReference type="Google" id="ProtNLM"/>
    </source>
</evidence>
<organism evidence="2 3">
    <name type="scientific">Eumeta variegata</name>
    <name type="common">Bagworm moth</name>
    <name type="synonym">Eumeta japonica</name>
    <dbReference type="NCBI Taxonomy" id="151549"/>
    <lineage>
        <taxon>Eukaryota</taxon>
        <taxon>Metazoa</taxon>
        <taxon>Ecdysozoa</taxon>
        <taxon>Arthropoda</taxon>
        <taxon>Hexapoda</taxon>
        <taxon>Insecta</taxon>
        <taxon>Pterygota</taxon>
        <taxon>Neoptera</taxon>
        <taxon>Endopterygota</taxon>
        <taxon>Lepidoptera</taxon>
        <taxon>Glossata</taxon>
        <taxon>Ditrysia</taxon>
        <taxon>Tineoidea</taxon>
        <taxon>Psychidae</taxon>
        <taxon>Oiketicinae</taxon>
        <taxon>Eumeta</taxon>
    </lineage>
</organism>
<dbReference type="Proteomes" id="UP000299102">
    <property type="component" value="Unassembled WGS sequence"/>
</dbReference>
<feature type="region of interest" description="Disordered" evidence="1">
    <location>
        <begin position="165"/>
        <end position="208"/>
    </location>
</feature>
<proteinExistence type="predicted"/>
<evidence type="ECO:0000313" key="2">
    <source>
        <dbReference type="EMBL" id="GBP07729.1"/>
    </source>
</evidence>
<feature type="region of interest" description="Disordered" evidence="1">
    <location>
        <begin position="110"/>
        <end position="143"/>
    </location>
</feature>